<protein>
    <submittedName>
        <fullName evidence="2">TniQ protein</fullName>
    </submittedName>
</protein>
<evidence type="ECO:0000259" key="1">
    <source>
        <dbReference type="Pfam" id="PF06527"/>
    </source>
</evidence>
<dbReference type="OrthoDB" id="7595282at2"/>
<dbReference type="Pfam" id="PF06527">
    <property type="entry name" value="TniQ"/>
    <property type="match status" value="1"/>
</dbReference>
<feature type="domain" description="TniQ" evidence="1">
    <location>
        <begin position="10"/>
        <end position="147"/>
    </location>
</feature>
<accession>A0A1M4SAL3</accession>
<dbReference type="InterPro" id="IPR009492">
    <property type="entry name" value="TniQ"/>
</dbReference>
<organism evidence="2 3">
    <name type="scientific">Ruegeria intermedia</name>
    <dbReference type="NCBI Taxonomy" id="996115"/>
    <lineage>
        <taxon>Bacteria</taxon>
        <taxon>Pseudomonadati</taxon>
        <taxon>Pseudomonadota</taxon>
        <taxon>Alphaproteobacteria</taxon>
        <taxon>Rhodobacterales</taxon>
        <taxon>Roseobacteraceae</taxon>
        <taxon>Ruegeria</taxon>
    </lineage>
</organism>
<dbReference type="RefSeq" id="WP_149774017.1">
    <property type="nucleotide sequence ID" value="NZ_FQVK01000001.1"/>
</dbReference>
<reference evidence="2 3" key="1">
    <citation type="submission" date="2016-11" db="EMBL/GenBank/DDBJ databases">
        <authorList>
            <person name="Varghese N."/>
            <person name="Submissions S."/>
        </authorList>
    </citation>
    <scope>NUCLEOTIDE SEQUENCE [LARGE SCALE GENOMIC DNA]</scope>
    <source>
        <strain evidence="2 3">DSM 29341</strain>
    </source>
</reference>
<evidence type="ECO:0000313" key="3">
    <source>
        <dbReference type="Proteomes" id="UP000325134"/>
    </source>
</evidence>
<gene>
    <name evidence="2" type="ORF">SAMN05444279_1012</name>
</gene>
<proteinExistence type="predicted"/>
<dbReference type="AlphaFoldDB" id="A0A1M4SAL3"/>
<evidence type="ECO:0000313" key="2">
    <source>
        <dbReference type="EMBL" id="SHE29175.1"/>
    </source>
</evidence>
<sequence length="615" mass="68497">MTMHLPTIAVRPTPRDRETLLSYLSRAAVMRELGLWEFTSELGLSQKALIALDPDAVTEVGALFELSPDEIAELVSWSPRSVAGVRMHFRNEQVVSRAVVNPTIRGCPKCMREDADLSDHAPADGMVMRGDWQFRHVAVCVRHRMALAPLWTETRQASRFDFSTWLRRLLPNLMDGRVDAETTEITAYDHWLDTRLSSATDPTWLAQFPIDVAAQICQLLGGELIRRRIVPAGFPADSPARALGFEVARQGPEAIRDAFRQLADRASGPNDESRKAFGRLHDWLSNSALEDPRYDPFRDMLREVVLDVWPVAAGTKVLGVSLNKRLRHSVVTAAEDARVSPALMRRLLVAEGVVQEDDPRPDARLTFPVDALEPLLAAIRRLVGPKELARHLGCGEQQLEALTLAGVVTPRFPPEATRRAWDPADAERLLADLSHGADPITSVNTDWEHVHRAALRARVGIDVVIAAIRAGQIATGRRSDLKGYAAIFVRKEEVDAVIRPPKPAHQTMSDFAREVGLAKNGAFRRLVEHGYASVTVLYNPQTRRHDRYVTPEDATVFHARFTTHKLLSTTLGESSREVALRLRKAGIPRFRPGGEYLGPIYRLEDVAPAMRNLSA</sequence>
<dbReference type="Proteomes" id="UP000325134">
    <property type="component" value="Unassembled WGS sequence"/>
</dbReference>
<name>A0A1M4SAL3_9RHOB</name>
<keyword evidence="3" id="KW-1185">Reference proteome</keyword>
<dbReference type="EMBL" id="FQVK01000001">
    <property type="protein sequence ID" value="SHE29175.1"/>
    <property type="molecule type" value="Genomic_DNA"/>
</dbReference>